<protein>
    <submittedName>
        <fullName evidence="2">Uncharacterized protein</fullName>
    </submittedName>
</protein>
<evidence type="ECO:0000313" key="3">
    <source>
        <dbReference type="Proteomes" id="UP000009096"/>
    </source>
</evidence>
<dbReference type="HOGENOM" id="CLU_1482099_0_0_1"/>
<name>W7MQK4_GIBM7</name>
<sequence length="182" mass="20744">MSRTGWLHRGEAPPDTDDQSYSSSHGSNQAGPSDPPMPQAYFEMRMEKDLPIFSRLPKVKNLTLFLFDTDLPTFVNENRQNMERAKGPLNAQIRNMKSHLGQPWPSEYQSEEDSGRSQAYKTKSMALLATQNNADVVLPMALEIIKAQRLVEEHGEGKWLQHAGYYFDLNWGNLESIMPCEK</sequence>
<feature type="compositionally biased region" description="Polar residues" evidence="1">
    <location>
        <begin position="19"/>
        <end position="31"/>
    </location>
</feature>
<reference evidence="2 3" key="1">
    <citation type="journal article" date="2010" name="Nature">
        <title>Comparative genomics reveals mobile pathogenicity chromosomes in Fusarium.</title>
        <authorList>
            <person name="Ma L.J."/>
            <person name="van der Does H.C."/>
            <person name="Borkovich K.A."/>
            <person name="Coleman J.J."/>
            <person name="Daboussi M.J."/>
            <person name="Di Pietro A."/>
            <person name="Dufresne M."/>
            <person name="Freitag M."/>
            <person name="Grabherr M."/>
            <person name="Henrissat B."/>
            <person name="Houterman P.M."/>
            <person name="Kang S."/>
            <person name="Shim W.B."/>
            <person name="Woloshuk C."/>
            <person name="Xie X."/>
            <person name="Xu J.R."/>
            <person name="Antoniw J."/>
            <person name="Baker S.E."/>
            <person name="Bluhm B.H."/>
            <person name="Breakspear A."/>
            <person name="Brown D.W."/>
            <person name="Butchko R.A."/>
            <person name="Chapman S."/>
            <person name="Coulson R."/>
            <person name="Coutinho P.M."/>
            <person name="Danchin E.G."/>
            <person name="Diener A."/>
            <person name="Gale L.R."/>
            <person name="Gardiner D.M."/>
            <person name="Goff S."/>
            <person name="Hammond-Kosack K.E."/>
            <person name="Hilburn K."/>
            <person name="Hua-Van A."/>
            <person name="Jonkers W."/>
            <person name="Kazan K."/>
            <person name="Kodira C.D."/>
            <person name="Koehrsen M."/>
            <person name="Kumar L."/>
            <person name="Lee Y.H."/>
            <person name="Li L."/>
            <person name="Manners J.M."/>
            <person name="Miranda-Saavedra D."/>
            <person name="Mukherjee M."/>
            <person name="Park G."/>
            <person name="Park J."/>
            <person name="Park S.Y."/>
            <person name="Proctor R.H."/>
            <person name="Regev A."/>
            <person name="Ruiz-Roldan M.C."/>
            <person name="Sain D."/>
            <person name="Sakthikumar S."/>
            <person name="Sykes S."/>
            <person name="Schwartz D.C."/>
            <person name="Turgeon B.G."/>
            <person name="Wapinski I."/>
            <person name="Yoder O."/>
            <person name="Young S."/>
            <person name="Zeng Q."/>
            <person name="Zhou S."/>
            <person name="Galagan J."/>
            <person name="Cuomo C.A."/>
            <person name="Kistler H.C."/>
            <person name="Rep M."/>
        </authorList>
    </citation>
    <scope>NUCLEOTIDE SEQUENCE [LARGE SCALE GENOMIC DNA]</scope>
    <source>
        <strain evidence="3">M3125 / FGSC 7600</strain>
    </source>
</reference>
<dbReference type="AlphaFoldDB" id="W7MQK4"/>
<organism evidence="2 3">
    <name type="scientific">Gibberella moniliformis (strain M3125 / FGSC 7600)</name>
    <name type="common">Maize ear and stalk rot fungus</name>
    <name type="synonym">Fusarium verticillioides</name>
    <dbReference type="NCBI Taxonomy" id="334819"/>
    <lineage>
        <taxon>Eukaryota</taxon>
        <taxon>Fungi</taxon>
        <taxon>Dikarya</taxon>
        <taxon>Ascomycota</taxon>
        <taxon>Pezizomycotina</taxon>
        <taxon>Sordariomycetes</taxon>
        <taxon>Hypocreomycetidae</taxon>
        <taxon>Hypocreales</taxon>
        <taxon>Nectriaceae</taxon>
        <taxon>Fusarium</taxon>
        <taxon>Fusarium fujikuroi species complex</taxon>
    </lineage>
</organism>
<dbReference type="VEuPathDB" id="FungiDB:FVEG_09263"/>
<dbReference type="GeneID" id="30066933"/>
<dbReference type="Proteomes" id="UP000009096">
    <property type="component" value="Chromosome 5"/>
</dbReference>
<keyword evidence="3" id="KW-1185">Reference proteome</keyword>
<dbReference type="EMBL" id="CM000582">
    <property type="protein sequence ID" value="EWG49900.1"/>
    <property type="molecule type" value="Genomic_DNA"/>
</dbReference>
<accession>W7MQK4</accession>
<evidence type="ECO:0000256" key="1">
    <source>
        <dbReference type="SAM" id="MobiDB-lite"/>
    </source>
</evidence>
<proteinExistence type="predicted"/>
<gene>
    <name evidence="2" type="ORF">FVEG_09263</name>
</gene>
<dbReference type="KEGG" id="fvr:FVEG_09263"/>
<dbReference type="EMBL" id="DS022253">
    <property type="protein sequence ID" value="EWG49900.1"/>
    <property type="molecule type" value="Genomic_DNA"/>
</dbReference>
<evidence type="ECO:0000313" key="2">
    <source>
        <dbReference type="EMBL" id="EWG49900.1"/>
    </source>
</evidence>
<feature type="region of interest" description="Disordered" evidence="1">
    <location>
        <begin position="1"/>
        <end position="39"/>
    </location>
</feature>
<dbReference type="RefSeq" id="XP_018756091.1">
    <property type="nucleotide sequence ID" value="XM_018898245.1"/>
</dbReference>